<feature type="domain" description="Baseplate J-like central" evidence="2">
    <location>
        <begin position="295"/>
        <end position="345"/>
    </location>
</feature>
<dbReference type="Pfam" id="PF26078">
    <property type="entry name" value="Baseplate_J_M"/>
    <property type="match status" value="1"/>
</dbReference>
<dbReference type="EMBL" id="ASSY01000008">
    <property type="protein sequence ID" value="EOS51100.1"/>
    <property type="molecule type" value="Genomic_DNA"/>
</dbReference>
<keyword evidence="4" id="KW-1185">Reference proteome</keyword>
<evidence type="ECO:0000259" key="1">
    <source>
        <dbReference type="Pfam" id="PF04865"/>
    </source>
</evidence>
<dbReference type="PATRIC" id="fig|1235794.3.peg.1504"/>
<comment type="caution">
    <text evidence="3">The sequence shown here is derived from an EMBL/GenBank/DDBJ whole genome shotgun (WGS) entry which is preliminary data.</text>
</comment>
<evidence type="ECO:0008006" key="5">
    <source>
        <dbReference type="Google" id="ProtNLM"/>
    </source>
</evidence>
<dbReference type="Pfam" id="PF04865">
    <property type="entry name" value="Baseplate_J"/>
    <property type="match status" value="1"/>
</dbReference>
<dbReference type="PANTHER" id="PTHR35862:SF1">
    <property type="entry name" value="FELS-2 PROPHAGE PROTEIN"/>
    <property type="match status" value="1"/>
</dbReference>
<dbReference type="InterPro" id="IPR058531">
    <property type="entry name" value="Baseplate_J_M"/>
</dbReference>
<dbReference type="HOGENOM" id="CLU_046415_1_1_11"/>
<gene>
    <name evidence="3" type="ORF">C811_01518</name>
</gene>
<dbReference type="eggNOG" id="COG3948">
    <property type="taxonomic scope" value="Bacteria"/>
</dbReference>
<evidence type="ECO:0000313" key="4">
    <source>
        <dbReference type="Proteomes" id="UP000014204"/>
    </source>
</evidence>
<evidence type="ECO:0000313" key="3">
    <source>
        <dbReference type="EMBL" id="EOS51100.1"/>
    </source>
</evidence>
<protein>
    <recommendedName>
        <fullName evidence="5">Baseplate protein J-like domain-containing protein</fullName>
    </recommendedName>
</protein>
<proteinExistence type="predicted"/>
<dbReference type="STRING" id="1235794.C811_01518"/>
<dbReference type="AlphaFoldDB" id="R9KXI0"/>
<name>R9KXI0_9ACTN</name>
<dbReference type="InterPro" id="IPR006949">
    <property type="entry name" value="Barrel_Baseplate_J-like"/>
</dbReference>
<evidence type="ECO:0000259" key="2">
    <source>
        <dbReference type="Pfam" id="PF26078"/>
    </source>
</evidence>
<dbReference type="GeneID" id="82191000"/>
<dbReference type="InterPro" id="IPR052726">
    <property type="entry name" value="Phage_Baseplate_Hub"/>
</dbReference>
<dbReference type="OrthoDB" id="9793802at2"/>
<dbReference type="PANTHER" id="PTHR35862">
    <property type="entry name" value="FELS-2 PROPHAGE PROTEIN"/>
    <property type="match status" value="1"/>
</dbReference>
<feature type="domain" description="Baseplate protein J-like barrel" evidence="1">
    <location>
        <begin position="97"/>
        <end position="183"/>
    </location>
</feature>
<reference evidence="3 4" key="1">
    <citation type="submission" date="2013-04" db="EMBL/GenBank/DDBJ databases">
        <title>The Genome Sequence of Enterorhabdus caecimuris B7.</title>
        <authorList>
            <consortium name="The Broad Institute Genomics Platform"/>
            <consortium name="The Broad Institute Genome Sequencing Center for Infectious Disease"/>
            <person name="Earl A."/>
            <person name="Xavier R."/>
            <person name="Elson C."/>
            <person name="Duck W."/>
            <person name="Walker B."/>
            <person name="Young S."/>
            <person name="Zeng Q."/>
            <person name="Gargeya S."/>
            <person name="Fitzgerald M."/>
            <person name="Haas B."/>
            <person name="Abouelleil A."/>
            <person name="Allen A.W."/>
            <person name="Alvarado L."/>
            <person name="Arachchi H.M."/>
            <person name="Berlin A.M."/>
            <person name="Chapman S.B."/>
            <person name="Gainer-Dewar J."/>
            <person name="Goldberg J."/>
            <person name="Griggs A."/>
            <person name="Gujja S."/>
            <person name="Hansen M."/>
            <person name="Howarth C."/>
            <person name="Imamovic A."/>
            <person name="Ireland A."/>
            <person name="Larimer J."/>
            <person name="McCowan C."/>
            <person name="Murphy C."/>
            <person name="Pearson M."/>
            <person name="Poon T.W."/>
            <person name="Priest M."/>
            <person name="Roberts A."/>
            <person name="Saif S."/>
            <person name="Shea T."/>
            <person name="Sisk P."/>
            <person name="Sykes S."/>
            <person name="Wortman J."/>
            <person name="Nusbaum C."/>
            <person name="Birren B."/>
        </authorList>
    </citation>
    <scope>NUCLEOTIDE SEQUENCE [LARGE SCALE GENOMIC DNA]</scope>
    <source>
        <strain evidence="3 4">B7</strain>
    </source>
</reference>
<organism evidence="3 4">
    <name type="scientific">Adlercreutzia caecimuris B7</name>
    <dbReference type="NCBI Taxonomy" id="1235794"/>
    <lineage>
        <taxon>Bacteria</taxon>
        <taxon>Bacillati</taxon>
        <taxon>Actinomycetota</taxon>
        <taxon>Coriobacteriia</taxon>
        <taxon>Eggerthellales</taxon>
        <taxon>Eggerthellaceae</taxon>
        <taxon>Adlercreutzia</taxon>
    </lineage>
</organism>
<dbReference type="RefSeq" id="WP_016309718.1">
    <property type="nucleotide sequence ID" value="NZ_KE159646.1"/>
</dbReference>
<accession>R9KXI0</accession>
<dbReference type="Proteomes" id="UP000014204">
    <property type="component" value="Unassembled WGS sequence"/>
</dbReference>
<sequence length="457" mass="49298">MEQIEVGSTDLIVSDSGSIYDATIGALEQAVAEPLYPGDERRIFGEGMAAVLSRVHGTIQDAAQQVMLRYARGEVLDALGARLRVFRLDGDAARTVLRFTLGAPQALSVAIPEGTKATPDGSVYFATDETAVIEAGATSVDVPASCTEVGAAANGYGTDAITTMVDLIPYVSKVTNVTTSEGGDDGEPYTVAGDDRFRERILLAPSHLSTAGPEKGYVYYAKSADAGISDVAAMSETEWMSRELPVSAGRAYIGGELLIPETLTINGQADGFEYDYEDHLLTIRLGPELADADTVLARWQHKMDGRVRIIVLMEGGGYPDEDTLEKVRAAVSASDVRPLTDVVDVDGPELVPYDIELEYWTTPEDEATVVRSVEGAGGAIERYIYEQGSVLGRNINPDMLESYIMRPDWDDSLKGAIRVDMTSPQHLELEGDEAACFSGNIKVTHHVTTKARWSTWT</sequence>